<keyword evidence="3" id="KW-1185">Reference proteome</keyword>
<evidence type="ECO:0000313" key="2">
    <source>
        <dbReference type="EMBL" id="KZZ88349.1"/>
    </source>
</evidence>
<feature type="compositionally biased region" description="Acidic residues" evidence="1">
    <location>
        <begin position="79"/>
        <end position="89"/>
    </location>
</feature>
<protein>
    <submittedName>
        <fullName evidence="2">Uncharacterized protein</fullName>
    </submittedName>
</protein>
<name>A0A167W383_9HYPO</name>
<proteinExistence type="predicted"/>
<sequence length="148" mass="16713">MSQRSQLNHHGIGRTRGAIGVTAQPNLFRNQLTRRPTASSNPSAETARLDVEVLDTSEIVVRNQLGEIQIDDPPTPVLEDTDGQAEDREEIERERQRLVEAVKNHRIDRAIVPHQPEELLEAVKASLRVKVTALANDNWMFEPENKHS</sequence>
<evidence type="ECO:0000256" key="1">
    <source>
        <dbReference type="SAM" id="MobiDB-lite"/>
    </source>
</evidence>
<feature type="region of interest" description="Disordered" evidence="1">
    <location>
        <begin position="65"/>
        <end position="89"/>
    </location>
</feature>
<dbReference type="OrthoDB" id="4188844at2759"/>
<evidence type="ECO:0000313" key="3">
    <source>
        <dbReference type="Proteomes" id="UP000078544"/>
    </source>
</evidence>
<comment type="caution">
    <text evidence="2">The sequence shown here is derived from an EMBL/GenBank/DDBJ whole genome shotgun (WGS) entry which is preliminary data.</text>
</comment>
<accession>A0A167W383</accession>
<dbReference type="EMBL" id="AZGY01000030">
    <property type="protein sequence ID" value="KZZ88349.1"/>
    <property type="molecule type" value="Genomic_DNA"/>
</dbReference>
<gene>
    <name evidence="2" type="ORF">AAL_08112</name>
</gene>
<reference evidence="2 3" key="1">
    <citation type="journal article" date="2016" name="Genome Biol. Evol.">
        <title>Divergent and convergent evolution of fungal pathogenicity.</title>
        <authorList>
            <person name="Shang Y."/>
            <person name="Xiao G."/>
            <person name="Zheng P."/>
            <person name="Cen K."/>
            <person name="Zhan S."/>
            <person name="Wang C."/>
        </authorList>
    </citation>
    <scope>NUCLEOTIDE SEQUENCE [LARGE SCALE GENOMIC DNA]</scope>
    <source>
        <strain evidence="2 3">RCEF 2490</strain>
    </source>
</reference>
<feature type="compositionally biased region" description="Polar residues" evidence="1">
    <location>
        <begin position="23"/>
        <end position="44"/>
    </location>
</feature>
<dbReference type="STRING" id="1081109.A0A167W383"/>
<feature type="region of interest" description="Disordered" evidence="1">
    <location>
        <begin position="1"/>
        <end position="47"/>
    </location>
</feature>
<organism evidence="2 3">
    <name type="scientific">Moelleriella libera RCEF 2490</name>
    <dbReference type="NCBI Taxonomy" id="1081109"/>
    <lineage>
        <taxon>Eukaryota</taxon>
        <taxon>Fungi</taxon>
        <taxon>Dikarya</taxon>
        <taxon>Ascomycota</taxon>
        <taxon>Pezizomycotina</taxon>
        <taxon>Sordariomycetes</taxon>
        <taxon>Hypocreomycetidae</taxon>
        <taxon>Hypocreales</taxon>
        <taxon>Clavicipitaceae</taxon>
        <taxon>Moelleriella</taxon>
    </lineage>
</organism>
<dbReference type="AlphaFoldDB" id="A0A167W383"/>
<dbReference type="Proteomes" id="UP000078544">
    <property type="component" value="Unassembled WGS sequence"/>
</dbReference>